<dbReference type="InterPro" id="IPR007271">
    <property type="entry name" value="Nuc_sug_transpt"/>
</dbReference>
<feature type="transmembrane region" description="Helical" evidence="6">
    <location>
        <begin position="282"/>
        <end position="302"/>
    </location>
</feature>
<keyword evidence="3 6" id="KW-1133">Transmembrane helix</keyword>
<keyword evidence="2 6" id="KW-0812">Transmembrane</keyword>
<gene>
    <name evidence="7" type="ORF">Vbra_21906</name>
</gene>
<dbReference type="Pfam" id="PF04142">
    <property type="entry name" value="Nuc_sug_transp"/>
    <property type="match status" value="1"/>
</dbReference>
<dbReference type="InParanoid" id="A0A0G4G216"/>
<feature type="transmembrane region" description="Helical" evidence="6">
    <location>
        <begin position="314"/>
        <end position="339"/>
    </location>
</feature>
<name>A0A0G4G216_VITBC</name>
<evidence type="ECO:0000256" key="3">
    <source>
        <dbReference type="ARBA" id="ARBA00022989"/>
    </source>
</evidence>
<protein>
    <recommendedName>
        <fullName evidence="9">EamA domain-containing protein</fullName>
    </recommendedName>
</protein>
<accession>A0A0G4G216</accession>
<dbReference type="GO" id="GO:0015165">
    <property type="term" value="F:pyrimidine nucleotide-sugar transmembrane transporter activity"/>
    <property type="evidence" value="ECO:0007669"/>
    <property type="project" value="InterPro"/>
</dbReference>
<evidence type="ECO:0000256" key="1">
    <source>
        <dbReference type="ARBA" id="ARBA00004141"/>
    </source>
</evidence>
<evidence type="ECO:0000256" key="6">
    <source>
        <dbReference type="SAM" id="Phobius"/>
    </source>
</evidence>
<feature type="compositionally biased region" description="Basic and acidic residues" evidence="5">
    <location>
        <begin position="451"/>
        <end position="466"/>
    </location>
</feature>
<dbReference type="OrthoDB" id="408493at2759"/>
<dbReference type="PANTHER" id="PTHR10231">
    <property type="entry name" value="NUCLEOTIDE-SUGAR TRANSMEMBRANE TRANSPORTER"/>
    <property type="match status" value="1"/>
</dbReference>
<feature type="compositionally biased region" description="Basic and acidic residues" evidence="5">
    <location>
        <begin position="1"/>
        <end position="16"/>
    </location>
</feature>
<evidence type="ECO:0000256" key="4">
    <source>
        <dbReference type="ARBA" id="ARBA00023136"/>
    </source>
</evidence>
<evidence type="ECO:0008006" key="9">
    <source>
        <dbReference type="Google" id="ProtNLM"/>
    </source>
</evidence>
<dbReference type="VEuPathDB" id="CryptoDB:Vbra_21906"/>
<dbReference type="OMA" id="PMLNSEN"/>
<feature type="transmembrane region" description="Helical" evidence="6">
    <location>
        <begin position="171"/>
        <end position="193"/>
    </location>
</feature>
<feature type="transmembrane region" description="Helical" evidence="6">
    <location>
        <begin position="243"/>
        <end position="262"/>
    </location>
</feature>
<evidence type="ECO:0000256" key="2">
    <source>
        <dbReference type="ARBA" id="ARBA00022692"/>
    </source>
</evidence>
<feature type="transmembrane region" description="Helical" evidence="6">
    <location>
        <begin position="213"/>
        <end position="231"/>
    </location>
</feature>
<reference evidence="7 8" key="1">
    <citation type="submission" date="2014-11" db="EMBL/GenBank/DDBJ databases">
        <authorList>
            <person name="Zhu J."/>
            <person name="Qi W."/>
            <person name="Song R."/>
        </authorList>
    </citation>
    <scope>NUCLEOTIDE SEQUENCE [LARGE SCALE GENOMIC DNA]</scope>
</reference>
<dbReference type="GO" id="GO:0000139">
    <property type="term" value="C:Golgi membrane"/>
    <property type="evidence" value="ECO:0007669"/>
    <property type="project" value="InterPro"/>
</dbReference>
<feature type="region of interest" description="Disordered" evidence="5">
    <location>
        <begin position="451"/>
        <end position="504"/>
    </location>
</feature>
<feature type="transmembrane region" description="Helical" evidence="6">
    <location>
        <begin position="370"/>
        <end position="389"/>
    </location>
</feature>
<feature type="transmembrane region" description="Helical" evidence="6">
    <location>
        <begin position="401"/>
        <end position="421"/>
    </location>
</feature>
<dbReference type="AlphaFoldDB" id="A0A0G4G216"/>
<dbReference type="Proteomes" id="UP000041254">
    <property type="component" value="Unassembled WGS sequence"/>
</dbReference>
<evidence type="ECO:0000313" key="8">
    <source>
        <dbReference type="Proteomes" id="UP000041254"/>
    </source>
</evidence>
<keyword evidence="8" id="KW-1185">Reference proteome</keyword>
<dbReference type="EMBL" id="CDMY01000551">
    <property type="protein sequence ID" value="CEM22112.1"/>
    <property type="molecule type" value="Genomic_DNA"/>
</dbReference>
<evidence type="ECO:0000313" key="7">
    <source>
        <dbReference type="EMBL" id="CEM22112.1"/>
    </source>
</evidence>
<comment type="subcellular location">
    <subcellularLocation>
        <location evidence="1">Membrane</location>
        <topology evidence="1">Multi-pass membrane protein</topology>
    </subcellularLocation>
</comment>
<feature type="transmembrane region" description="Helical" evidence="6">
    <location>
        <begin position="427"/>
        <end position="443"/>
    </location>
</feature>
<feature type="compositionally biased region" description="Basic and acidic residues" evidence="5">
    <location>
        <begin position="477"/>
        <end position="494"/>
    </location>
</feature>
<proteinExistence type="predicted"/>
<sequence length="518" mass="58319">MRPPGERTQERSEETLSHSSADEEAPARQRAASRKSVWRILTEPDRRQAGEALLAADAQPYSKENKYAYTMEPVELETRRLVNPRTSVMTPRELTKELRRQTIMSPEFEEALKEENPSAHHMLSATWIGYTLQASLFFASVLVTSLSPNIIAYAKRHPKTGERYEPFIDGVLYVVMNLSLLVIMVATSVVMQGVAGLKRCFNIKEIMVMSPPAMLYGMCDVLYSISLSSIIPHSPTFGLKREVTALQWTFLLLKIMVILLFMRVEQLFEISVASKAERQGETVGLIIYLMVILIAIPAGVLSDHLFKKTAQNPFYIQMAQTACVTTTAAGLVGILQASYPVNIWPKLLKEGPFAGMHCKGLTPCGWNLRVWFMIFWLLLRIIFGCLVMKRLDAIWKSLADAVSTVVTYSFSIMIFGAPMGPAFEPKMFLACTLVITVIGYLITKIEPKEPRAEETAQIEPKEDRKPVIRTTRTLESIQERPGDWDDTQRDRSESESAFEPARGLRAVGVTVEMKREGQ</sequence>
<evidence type="ECO:0000256" key="5">
    <source>
        <dbReference type="SAM" id="MobiDB-lite"/>
    </source>
</evidence>
<feature type="region of interest" description="Disordered" evidence="5">
    <location>
        <begin position="1"/>
        <end position="39"/>
    </location>
</feature>
<feature type="transmembrane region" description="Helical" evidence="6">
    <location>
        <begin position="127"/>
        <end position="151"/>
    </location>
</feature>
<organism evidence="7 8">
    <name type="scientific">Vitrella brassicaformis (strain CCMP3155)</name>
    <dbReference type="NCBI Taxonomy" id="1169540"/>
    <lineage>
        <taxon>Eukaryota</taxon>
        <taxon>Sar</taxon>
        <taxon>Alveolata</taxon>
        <taxon>Colpodellida</taxon>
        <taxon>Vitrellaceae</taxon>
        <taxon>Vitrella</taxon>
    </lineage>
</organism>
<dbReference type="PhylomeDB" id="A0A0G4G216"/>
<dbReference type="STRING" id="1169540.A0A0G4G216"/>
<keyword evidence="4 6" id="KW-0472">Membrane</keyword>